<keyword evidence="1" id="KW-0853">WD repeat</keyword>
<reference evidence="2" key="1">
    <citation type="submission" date="2020-10" db="EMBL/GenBank/DDBJ databases">
        <title>Taxonomic study of unclassified bacteria belonging to the class Ktedonobacteria.</title>
        <authorList>
            <person name="Yabe S."/>
            <person name="Wang C.M."/>
            <person name="Zheng Y."/>
            <person name="Sakai Y."/>
            <person name="Cavaletti L."/>
            <person name="Monciardini P."/>
            <person name="Donadio S."/>
        </authorList>
    </citation>
    <scope>NUCLEOTIDE SEQUENCE</scope>
    <source>
        <strain evidence="2">SOSP1-1</strain>
    </source>
</reference>
<dbReference type="InterPro" id="IPR001680">
    <property type="entry name" value="WD40_rpt"/>
</dbReference>
<dbReference type="PANTHER" id="PTHR19879">
    <property type="entry name" value="TRANSCRIPTION INITIATION FACTOR TFIID"/>
    <property type="match status" value="1"/>
</dbReference>
<dbReference type="PROSITE" id="PS50082">
    <property type="entry name" value="WD_REPEATS_2"/>
    <property type="match status" value="2"/>
</dbReference>
<dbReference type="PROSITE" id="PS50294">
    <property type="entry name" value="WD_REPEATS_REGION"/>
    <property type="match status" value="2"/>
</dbReference>
<dbReference type="EMBL" id="BNJF01000009">
    <property type="protein sequence ID" value="GHO50812.1"/>
    <property type="molecule type" value="Genomic_DNA"/>
</dbReference>
<dbReference type="Pfam" id="PF00400">
    <property type="entry name" value="WD40"/>
    <property type="match status" value="4"/>
</dbReference>
<protein>
    <recommendedName>
        <fullName evidence="4">Anaphase-promoting complex subunit 4 WD40 domain-containing protein</fullName>
    </recommendedName>
</protein>
<dbReference type="PANTHER" id="PTHR19879:SF9">
    <property type="entry name" value="TRANSCRIPTION INITIATION FACTOR TFIID SUBUNIT 5"/>
    <property type="match status" value="1"/>
</dbReference>
<dbReference type="InterPro" id="IPR036322">
    <property type="entry name" value="WD40_repeat_dom_sf"/>
</dbReference>
<dbReference type="RefSeq" id="WP_220199766.1">
    <property type="nucleotide sequence ID" value="NZ_BNJF01000009.1"/>
</dbReference>
<dbReference type="Proteomes" id="UP000612362">
    <property type="component" value="Unassembled WGS sequence"/>
</dbReference>
<organism evidence="2 3">
    <name type="scientific">Ktedonospora formicarum</name>
    <dbReference type="NCBI Taxonomy" id="2778364"/>
    <lineage>
        <taxon>Bacteria</taxon>
        <taxon>Bacillati</taxon>
        <taxon>Chloroflexota</taxon>
        <taxon>Ktedonobacteria</taxon>
        <taxon>Ktedonobacterales</taxon>
        <taxon>Ktedonobacteraceae</taxon>
        <taxon>Ktedonospora</taxon>
    </lineage>
</organism>
<dbReference type="InterPro" id="IPR015943">
    <property type="entry name" value="WD40/YVTN_repeat-like_dom_sf"/>
</dbReference>
<name>A0A8J3IDL9_9CHLR</name>
<dbReference type="Gene3D" id="2.130.10.10">
    <property type="entry name" value="YVTN repeat-like/Quinoprotein amine dehydrogenase"/>
    <property type="match status" value="2"/>
</dbReference>
<evidence type="ECO:0000256" key="1">
    <source>
        <dbReference type="PROSITE-ProRule" id="PRU00221"/>
    </source>
</evidence>
<feature type="repeat" description="WD" evidence="1">
    <location>
        <begin position="272"/>
        <end position="313"/>
    </location>
</feature>
<keyword evidence="3" id="KW-1185">Reference proteome</keyword>
<dbReference type="CDD" id="cd00200">
    <property type="entry name" value="WD40"/>
    <property type="match status" value="1"/>
</dbReference>
<feature type="repeat" description="WD" evidence="1">
    <location>
        <begin position="49"/>
        <end position="83"/>
    </location>
</feature>
<comment type="caution">
    <text evidence="2">The sequence shown here is derived from an EMBL/GenBank/DDBJ whole genome shotgun (WGS) entry which is preliminary data.</text>
</comment>
<evidence type="ECO:0000313" key="2">
    <source>
        <dbReference type="EMBL" id="GHO50812.1"/>
    </source>
</evidence>
<sequence>MYACRHEPVWAGFGVTTAFAQRLLTQKVSLPTHKQLTPAPFGISAQAIFTQHQQTVKALTWSPDEQMLASGGNDHLTLVWQLDGTLLRTHMLDAHVRALAWSPNGLQLVAGAGTTVTFFDAHTGTQLARNTEHHTDVVTALGWVQGPSGLLHAVSAGADKKAIVWNGQSHQPERTFRRHTAAIEALTTLQGTVVTASQGGVARVWNATSGQEIHGYYFDTQQTLRAVAFSSGGALATGSDDGLIHLWSDGRTCIRQVQDAFGMHCVDTPIRLQGHTHPVQALAFSPDGTLLASGGEDRHLIIWSIPKKTPLLIQKQQEGLTALAWSPSGQVLAEAVGTRVMLWRIHQ</sequence>
<dbReference type="SMART" id="SM00320">
    <property type="entry name" value="WD40"/>
    <property type="match status" value="7"/>
</dbReference>
<proteinExistence type="predicted"/>
<gene>
    <name evidence="2" type="ORF">KSX_89750</name>
</gene>
<dbReference type="SUPFAM" id="SSF50978">
    <property type="entry name" value="WD40 repeat-like"/>
    <property type="match status" value="1"/>
</dbReference>
<evidence type="ECO:0000313" key="3">
    <source>
        <dbReference type="Proteomes" id="UP000612362"/>
    </source>
</evidence>
<evidence type="ECO:0008006" key="4">
    <source>
        <dbReference type="Google" id="ProtNLM"/>
    </source>
</evidence>
<dbReference type="AlphaFoldDB" id="A0A8J3IDL9"/>
<accession>A0A8J3IDL9</accession>